<gene>
    <name evidence="1" type="ORF">EUGRSUZ_C01954</name>
</gene>
<dbReference type="Gramene" id="KCW80593">
    <property type="protein sequence ID" value="KCW80593"/>
    <property type="gene ID" value="EUGRSUZ_C01954"/>
</dbReference>
<protein>
    <submittedName>
        <fullName evidence="1">Uncharacterized protein</fullName>
    </submittedName>
</protein>
<dbReference type="AlphaFoldDB" id="A0A059CQ55"/>
<organism evidence="1">
    <name type="scientific">Eucalyptus grandis</name>
    <name type="common">Flooded gum</name>
    <dbReference type="NCBI Taxonomy" id="71139"/>
    <lineage>
        <taxon>Eukaryota</taxon>
        <taxon>Viridiplantae</taxon>
        <taxon>Streptophyta</taxon>
        <taxon>Embryophyta</taxon>
        <taxon>Tracheophyta</taxon>
        <taxon>Spermatophyta</taxon>
        <taxon>Magnoliopsida</taxon>
        <taxon>eudicotyledons</taxon>
        <taxon>Gunneridae</taxon>
        <taxon>Pentapetalae</taxon>
        <taxon>rosids</taxon>
        <taxon>malvids</taxon>
        <taxon>Myrtales</taxon>
        <taxon>Myrtaceae</taxon>
        <taxon>Myrtoideae</taxon>
        <taxon>Eucalypteae</taxon>
        <taxon>Eucalyptus</taxon>
    </lineage>
</organism>
<proteinExistence type="predicted"/>
<evidence type="ECO:0000313" key="1">
    <source>
        <dbReference type="EMBL" id="KCW80593.1"/>
    </source>
</evidence>
<accession>A0A059CQ55</accession>
<reference evidence="1" key="1">
    <citation type="submission" date="2013-07" db="EMBL/GenBank/DDBJ databases">
        <title>The genome of Eucalyptus grandis.</title>
        <authorList>
            <person name="Schmutz J."/>
            <person name="Hayes R."/>
            <person name="Myburg A."/>
            <person name="Tuskan G."/>
            <person name="Grattapaglia D."/>
            <person name="Rokhsar D.S."/>
        </authorList>
    </citation>
    <scope>NUCLEOTIDE SEQUENCE</scope>
    <source>
        <tissue evidence="1">Leaf extractions</tissue>
    </source>
</reference>
<name>A0A059CQ55_EUCGR</name>
<dbReference type="EMBL" id="KK198755">
    <property type="protein sequence ID" value="KCW80593.1"/>
    <property type="molecule type" value="Genomic_DNA"/>
</dbReference>
<sequence>MSLRWYYSKVSYALSCKKRGAVALIYGRQRFHHRLRRNIIPDFLKSEGSPSLRSPELFLRHLSTNIDLPNSLEALVHSPHEFLLISKSSRMVVSQYH</sequence>
<dbReference type="InParanoid" id="A0A059CQ55"/>